<dbReference type="AlphaFoldDB" id="A0AAW7KNG5"/>
<reference evidence="1" key="2">
    <citation type="submission" date="2023-03" db="EMBL/GenBank/DDBJ databases">
        <authorList>
            <person name="Zajac M."/>
            <person name="Kwit R."/>
            <person name="Wasyl D."/>
        </authorList>
    </citation>
    <scope>NUCLEOTIDE SEQUENCE</scope>
    <source>
        <strain evidence="1">691B_2</strain>
    </source>
</reference>
<accession>A0AAW7KNG5</accession>
<gene>
    <name evidence="1" type="ORF">P0E79_14960</name>
</gene>
<evidence type="ECO:0000313" key="1">
    <source>
        <dbReference type="EMBL" id="MDN3193767.1"/>
    </source>
</evidence>
<feature type="non-terminal residue" evidence="1">
    <location>
        <position position="1"/>
    </location>
</feature>
<dbReference type="EMBL" id="JAREWH010000033">
    <property type="protein sequence ID" value="MDN3193767.1"/>
    <property type="molecule type" value="Genomic_DNA"/>
</dbReference>
<dbReference type="Proteomes" id="UP001173174">
    <property type="component" value="Unassembled WGS sequence"/>
</dbReference>
<organism evidence="1 2">
    <name type="scientific">Enterococcus faecalis</name>
    <name type="common">Streptococcus faecalis</name>
    <dbReference type="NCBI Taxonomy" id="1351"/>
    <lineage>
        <taxon>Bacteria</taxon>
        <taxon>Bacillati</taxon>
        <taxon>Bacillota</taxon>
        <taxon>Bacilli</taxon>
        <taxon>Lactobacillales</taxon>
        <taxon>Enterococcaceae</taxon>
        <taxon>Enterococcus</taxon>
    </lineage>
</organism>
<sequence length="59" mass="6737">SENCSLIFGEFRLISEGVGSVPAVYQFLSVEQKSKVIFVPRSFFLNESFKKISMIFQVK</sequence>
<name>A0AAW7KNG5_ENTFL</name>
<comment type="caution">
    <text evidence="1">The sequence shown here is derived from an EMBL/GenBank/DDBJ whole genome shotgun (WGS) entry which is preliminary data.</text>
</comment>
<protein>
    <submittedName>
        <fullName evidence="1">Uncharacterized protein</fullName>
    </submittedName>
</protein>
<dbReference type="RefSeq" id="WP_289870290.1">
    <property type="nucleotide sequence ID" value="NZ_JAREWH010000033.1"/>
</dbReference>
<evidence type="ECO:0000313" key="2">
    <source>
        <dbReference type="Proteomes" id="UP001173174"/>
    </source>
</evidence>
<reference evidence="1" key="1">
    <citation type="journal article" date="2023" name="Pathogens">
        <title>Prevalence of Enterococcus spp. and the Whole-Genome Characteristics of Enterococcus faecium and Enterococcus faecalis Strains Isolated from Free-Living Birds in Poland.</title>
        <authorList>
            <person name="Kwit R."/>
            <person name="Zajac M."/>
            <person name="Smialowska-Weglinska A."/>
            <person name="Skarzynska M."/>
            <person name="Bomba A."/>
            <person name="Lalak A."/>
            <person name="Skrzypiec E."/>
            <person name="Wojdat D."/>
            <person name="Koza W."/>
            <person name="Mikos-Wojewoda E."/>
            <person name="Pasim P."/>
            <person name="Skora M."/>
            <person name="Polak M."/>
            <person name="Wiacek J."/>
            <person name="Wasyl D."/>
        </authorList>
    </citation>
    <scope>NUCLEOTIDE SEQUENCE</scope>
    <source>
        <strain evidence="1">691B_2</strain>
    </source>
</reference>
<proteinExistence type="predicted"/>